<feature type="compositionally biased region" description="Acidic residues" evidence="1">
    <location>
        <begin position="106"/>
        <end position="117"/>
    </location>
</feature>
<organism evidence="2 3">
    <name type="scientific">Streptomyces liliifuscus</name>
    <dbReference type="NCBI Taxonomy" id="2797636"/>
    <lineage>
        <taxon>Bacteria</taxon>
        <taxon>Bacillati</taxon>
        <taxon>Actinomycetota</taxon>
        <taxon>Actinomycetes</taxon>
        <taxon>Kitasatosporales</taxon>
        <taxon>Streptomycetaceae</taxon>
        <taxon>Streptomyces</taxon>
    </lineage>
</organism>
<dbReference type="AlphaFoldDB" id="A0A7T7I5Z1"/>
<feature type="compositionally biased region" description="Acidic residues" evidence="1">
    <location>
        <begin position="129"/>
        <end position="139"/>
    </location>
</feature>
<accession>A0A7T7I5Z1</accession>
<dbReference type="KEGG" id="slf:JEQ17_20730"/>
<name>A0A7T7I5Z1_9ACTN</name>
<keyword evidence="3" id="KW-1185">Reference proteome</keyword>
<reference evidence="2 3" key="1">
    <citation type="submission" date="2020-12" db="EMBL/GenBank/DDBJ databases">
        <title>A novel species.</title>
        <authorList>
            <person name="Li K."/>
        </authorList>
    </citation>
    <scope>NUCLEOTIDE SEQUENCE [LARGE SCALE GENOMIC DNA]</scope>
    <source>
        <strain evidence="2 3">ZYC-3</strain>
    </source>
</reference>
<protein>
    <submittedName>
        <fullName evidence="2">Uncharacterized protein</fullName>
    </submittedName>
</protein>
<evidence type="ECO:0000313" key="3">
    <source>
        <dbReference type="Proteomes" id="UP000595636"/>
    </source>
</evidence>
<sequence>MGDHFQTVVDVDATADEARALAARVVEWLVAEGIVLGERTDCVLGQPLGHPPGPNWRRAVEESPDWDPWDGLAVHTGRTVFDSGQGGPESVTCPRCRATTPLSGETYDEPYDEDYEASGESRAGGADSDGADSGEDEPENGGWPNFAAAMGTWHETGAATVDCPACARPVALTDWIWEDDYYAFGHLGLEFWNWPELRPDFIQEISRLLGGHRTGHVWGKL</sequence>
<proteinExistence type="predicted"/>
<evidence type="ECO:0000313" key="2">
    <source>
        <dbReference type="EMBL" id="QQM41641.1"/>
    </source>
</evidence>
<dbReference type="EMBL" id="CP066831">
    <property type="protein sequence ID" value="QQM41641.1"/>
    <property type="molecule type" value="Genomic_DNA"/>
</dbReference>
<dbReference type="RefSeq" id="WP_200396631.1">
    <property type="nucleotide sequence ID" value="NZ_CP066831.1"/>
</dbReference>
<evidence type="ECO:0000256" key="1">
    <source>
        <dbReference type="SAM" id="MobiDB-lite"/>
    </source>
</evidence>
<feature type="region of interest" description="Disordered" evidence="1">
    <location>
        <begin position="79"/>
        <end position="147"/>
    </location>
</feature>
<feature type="compositionally biased region" description="Low complexity" evidence="1">
    <location>
        <begin position="118"/>
        <end position="128"/>
    </location>
</feature>
<gene>
    <name evidence="2" type="ORF">JEQ17_20730</name>
</gene>
<dbReference type="Proteomes" id="UP000595636">
    <property type="component" value="Chromosome"/>
</dbReference>